<organism evidence="3 4">
    <name type="scientific">Musa troglodytarum</name>
    <name type="common">fe'i banana</name>
    <dbReference type="NCBI Taxonomy" id="320322"/>
    <lineage>
        <taxon>Eukaryota</taxon>
        <taxon>Viridiplantae</taxon>
        <taxon>Streptophyta</taxon>
        <taxon>Embryophyta</taxon>
        <taxon>Tracheophyta</taxon>
        <taxon>Spermatophyta</taxon>
        <taxon>Magnoliopsida</taxon>
        <taxon>Liliopsida</taxon>
        <taxon>Zingiberales</taxon>
        <taxon>Musaceae</taxon>
        <taxon>Musa</taxon>
    </lineage>
</organism>
<name>A0A9E7FZM9_9LILI</name>
<dbReference type="Proteomes" id="UP001055439">
    <property type="component" value="Chromosome 5"/>
</dbReference>
<evidence type="ECO:0000256" key="2">
    <source>
        <dbReference type="SAM" id="MobiDB-lite"/>
    </source>
</evidence>
<dbReference type="Pfam" id="PF10674">
    <property type="entry name" value="Ycf54"/>
    <property type="match status" value="1"/>
</dbReference>
<dbReference type="OrthoDB" id="5200at2759"/>
<dbReference type="PANTHER" id="PTHR35319">
    <property type="match status" value="1"/>
</dbReference>
<dbReference type="EMBL" id="CP097507">
    <property type="protein sequence ID" value="URE03707.1"/>
    <property type="molecule type" value="Genomic_DNA"/>
</dbReference>
<evidence type="ECO:0000313" key="3">
    <source>
        <dbReference type="EMBL" id="URE03707.1"/>
    </source>
</evidence>
<feature type="compositionally biased region" description="Polar residues" evidence="2">
    <location>
        <begin position="247"/>
        <end position="261"/>
    </location>
</feature>
<evidence type="ECO:0000256" key="1">
    <source>
        <dbReference type="ARBA" id="ARBA00043978"/>
    </source>
</evidence>
<evidence type="ECO:0000313" key="4">
    <source>
        <dbReference type="Proteomes" id="UP001055439"/>
    </source>
</evidence>
<sequence>MVAPATLTLSPCAGFAPSRGIVLFFPRRPSLLRPLNSPHVKTRNLREKLCLSSLPAVRAVAVDSDQLGSSEPALEEKPRRYYFVVANAKFMLDEEEHFKELLYERRRNFGERNREQDFWLVVEPKFLDRFPGVTKRLNRPAVALVSTDGPWMTFMKLRLDRVLAESFEADALEEVLAYNPVDLEFERPEKWTAPYPKYEFGWWEPFLPPTSCKSMRKKHVVLPEGGQRRSARLQALEEEKAANAAASTTDAVQPSNAAQTSTRKRGRKKKEKPAQVASSSDDDWPEPSGVQRRDTYRPWNDSSEAIVSMALEQPKELVYNNSGLSYRESLLRFVRDAGPKAKMAAQMKLQQSWVGWHDPHASSSATGEAGPSSSTNAEDDRVMKGPICELETDELLRRFTVLGTAGVPEGTLAASSEQRVGGNASLASPVTAAAPPKRTFMYDLSFWESKLKADPSYATTQGPRRDAS</sequence>
<dbReference type="InterPro" id="IPR019616">
    <property type="entry name" value="Ycf54"/>
</dbReference>
<accession>A0A9E7FZM9</accession>
<reference evidence="3" key="1">
    <citation type="submission" date="2022-05" db="EMBL/GenBank/DDBJ databases">
        <title>The Musa troglodytarum L. genome provides insights into the mechanism of non-climacteric behaviour and enrichment of carotenoids.</title>
        <authorList>
            <person name="Wang J."/>
        </authorList>
    </citation>
    <scope>NUCLEOTIDE SEQUENCE</scope>
    <source>
        <tissue evidence="3">Leaf</tissue>
    </source>
</reference>
<feature type="region of interest" description="Disordered" evidence="2">
    <location>
        <begin position="238"/>
        <end position="297"/>
    </location>
</feature>
<keyword evidence="4" id="KW-1185">Reference proteome</keyword>
<feature type="compositionally biased region" description="Basic residues" evidence="2">
    <location>
        <begin position="262"/>
        <end position="271"/>
    </location>
</feature>
<dbReference type="Gene3D" id="3.30.70.1860">
    <property type="entry name" value="Uncharacterised protein family Ycf54"/>
    <property type="match status" value="1"/>
</dbReference>
<comment type="similarity">
    <text evidence="1">Belongs to the ycf54 family.</text>
</comment>
<gene>
    <name evidence="3" type="ORF">MUK42_19645</name>
</gene>
<protein>
    <recommendedName>
        <fullName evidence="5">Ycf54</fullName>
    </recommendedName>
</protein>
<feature type="region of interest" description="Disordered" evidence="2">
    <location>
        <begin position="356"/>
        <end position="382"/>
    </location>
</feature>
<evidence type="ECO:0008006" key="5">
    <source>
        <dbReference type="Google" id="ProtNLM"/>
    </source>
</evidence>
<dbReference type="AlphaFoldDB" id="A0A9E7FZM9"/>
<dbReference type="PANTHER" id="PTHR35319:SF2">
    <property type="entry name" value="YCF54"/>
    <property type="match status" value="1"/>
</dbReference>
<dbReference type="InterPro" id="IPR038409">
    <property type="entry name" value="Ycf54-like_sf"/>
</dbReference>
<feature type="compositionally biased region" description="Polar residues" evidence="2">
    <location>
        <begin position="361"/>
        <end position="376"/>
    </location>
</feature>
<proteinExistence type="inferred from homology"/>